<proteinExistence type="predicted"/>
<gene>
    <name evidence="2" type="ORF">METZ01_LOCUS197943</name>
</gene>
<dbReference type="InterPro" id="IPR025965">
    <property type="entry name" value="FlgD/Vpr_Ig-like"/>
</dbReference>
<name>A0A382E3U9_9ZZZZ</name>
<feature type="domain" description="FlgD/Vpr Ig-like" evidence="1">
    <location>
        <begin position="406"/>
        <end position="456"/>
    </location>
</feature>
<sequence>MVNRFSICFLISIIVSQPDSVITFVEDVWPENSCGSAGSVKQTSDGGYIIAGCKSDSAWLLKLDIYGNQEWENTYNLMDYWGTKSVIQTSDGGYLFAGWVGIVKVDSTGEKEWKNQEHPSGMGAYPYYEDVIEHSNGKYYTVGGPGNGGQALMVKFSSDGEVLNRKWFGGNCENDRFKSVIETPDSMLIMVGAEVHGNSQYPCSFEWYDDLWIVKTNKNGRVLWERTYGGPYYEEAHDIVRIESGGYGIIGEKCPNTPANCGTSTKVYFVRVDDDGLNNENEVFQQGGFSIGHSITTTNNGGLAWVGEKGNGDTWMYKRGNNEETVSIFNDAYIGLNIERTMDGGFIVGTWGGTLLKTDSEFNYDEALFIEEKDPTPETFVLQQNHPNPFNPVTTLNYVLPEDGLVNIIIYDMMGRIVKTLVNSSQTAGYKSIKWNATNDRNEPVSAGLYLYTIQAGEFRQTKKMVLLK</sequence>
<dbReference type="Gene3D" id="2.60.40.4070">
    <property type="match status" value="1"/>
</dbReference>
<dbReference type="EMBL" id="UINC01042445">
    <property type="protein sequence ID" value="SVB45089.1"/>
    <property type="molecule type" value="Genomic_DNA"/>
</dbReference>
<evidence type="ECO:0000313" key="2">
    <source>
        <dbReference type="EMBL" id="SVB45089.1"/>
    </source>
</evidence>
<dbReference type="AlphaFoldDB" id="A0A382E3U9"/>
<dbReference type="InterPro" id="IPR026444">
    <property type="entry name" value="Secre_tail"/>
</dbReference>
<dbReference type="Pfam" id="PF13860">
    <property type="entry name" value="FlgD_ig"/>
    <property type="match status" value="1"/>
</dbReference>
<dbReference type="NCBIfam" id="TIGR04183">
    <property type="entry name" value="Por_Secre_tail"/>
    <property type="match status" value="1"/>
</dbReference>
<accession>A0A382E3U9</accession>
<organism evidence="2">
    <name type="scientific">marine metagenome</name>
    <dbReference type="NCBI Taxonomy" id="408172"/>
    <lineage>
        <taxon>unclassified sequences</taxon>
        <taxon>metagenomes</taxon>
        <taxon>ecological metagenomes</taxon>
    </lineage>
</organism>
<evidence type="ECO:0000259" key="1">
    <source>
        <dbReference type="Pfam" id="PF13860"/>
    </source>
</evidence>
<dbReference type="SUPFAM" id="SSF101898">
    <property type="entry name" value="NHL repeat"/>
    <property type="match status" value="1"/>
</dbReference>
<dbReference type="PANTHER" id="PTHR42754:SF1">
    <property type="entry name" value="LIPOPROTEIN"/>
    <property type="match status" value="1"/>
</dbReference>
<protein>
    <recommendedName>
        <fullName evidence="1">FlgD/Vpr Ig-like domain-containing protein</fullName>
    </recommendedName>
</protein>
<reference evidence="2" key="1">
    <citation type="submission" date="2018-05" db="EMBL/GenBank/DDBJ databases">
        <authorList>
            <person name="Lanie J.A."/>
            <person name="Ng W.-L."/>
            <person name="Kazmierczak K.M."/>
            <person name="Andrzejewski T.M."/>
            <person name="Davidsen T.M."/>
            <person name="Wayne K.J."/>
            <person name="Tettelin H."/>
            <person name="Glass J.I."/>
            <person name="Rusch D."/>
            <person name="Podicherti R."/>
            <person name="Tsui H.-C.T."/>
            <person name="Winkler M.E."/>
        </authorList>
    </citation>
    <scope>NUCLEOTIDE SEQUENCE</scope>
</reference>
<dbReference type="PANTHER" id="PTHR42754">
    <property type="entry name" value="ENDOGLUCANASE"/>
    <property type="match status" value="1"/>
</dbReference>